<evidence type="ECO:0000259" key="9">
    <source>
        <dbReference type="Pfam" id="PF13098"/>
    </source>
</evidence>
<keyword evidence="3 7" id="KW-0732">Signal</keyword>
<comment type="function">
    <text evidence="7">Required for disulfide bond formation in some periplasmic proteins. Acts by transferring its disulfide bond to other proteins and is reduced in the process.</text>
</comment>
<dbReference type="GO" id="GO:0042597">
    <property type="term" value="C:periplasmic space"/>
    <property type="evidence" value="ECO:0007669"/>
    <property type="project" value="UniProtKB-SubCell"/>
</dbReference>
<keyword evidence="6 7" id="KW-0676">Redox-active center</keyword>
<feature type="domain" description="Thioredoxin-like fold" evidence="9">
    <location>
        <begin position="120"/>
        <end position="240"/>
    </location>
</feature>
<dbReference type="AlphaFoldDB" id="A0A839F3Q9"/>
<dbReference type="InterPro" id="IPR033954">
    <property type="entry name" value="DiS-bond_Isoase_DsbC/G"/>
</dbReference>
<dbReference type="Proteomes" id="UP000550401">
    <property type="component" value="Unassembled WGS sequence"/>
</dbReference>
<dbReference type="InterPro" id="IPR012336">
    <property type="entry name" value="Thioredoxin-like_fold"/>
</dbReference>
<dbReference type="PANTHER" id="PTHR35272:SF3">
    <property type="entry name" value="THIOL:DISULFIDE INTERCHANGE PROTEIN DSBC"/>
    <property type="match status" value="1"/>
</dbReference>
<evidence type="ECO:0000256" key="4">
    <source>
        <dbReference type="ARBA" id="ARBA00022764"/>
    </source>
</evidence>
<keyword evidence="4 7" id="KW-0574">Periplasm</keyword>
<organism evidence="10 11">
    <name type="scientific">Dokdonella fugitiva</name>
    <dbReference type="NCBI Taxonomy" id="328517"/>
    <lineage>
        <taxon>Bacteria</taxon>
        <taxon>Pseudomonadati</taxon>
        <taxon>Pseudomonadota</taxon>
        <taxon>Gammaproteobacteria</taxon>
        <taxon>Lysobacterales</taxon>
        <taxon>Rhodanobacteraceae</taxon>
        <taxon>Dokdonella</taxon>
    </lineage>
</organism>
<gene>
    <name evidence="10" type="ORF">FHW12_002692</name>
</gene>
<reference evidence="10 11" key="1">
    <citation type="submission" date="2020-07" db="EMBL/GenBank/DDBJ databases">
        <title>Genomic Encyclopedia of Type Strains, Phase IV (KMG-V): Genome sequencing to study the core and pangenomes of soil and plant-associated prokaryotes.</title>
        <authorList>
            <person name="Whitman W."/>
        </authorList>
    </citation>
    <scope>NUCLEOTIDE SEQUENCE [LARGE SCALE GENOMIC DNA]</scope>
    <source>
        <strain evidence="10 11">RH2WT43</strain>
    </source>
</reference>
<keyword evidence="11" id="KW-1185">Reference proteome</keyword>
<evidence type="ECO:0000256" key="6">
    <source>
        <dbReference type="ARBA" id="ARBA00023284"/>
    </source>
</evidence>
<keyword evidence="10" id="KW-0413">Isomerase</keyword>
<dbReference type="SUPFAM" id="SSF54423">
    <property type="entry name" value="DsbC/DsbG N-terminal domain-like"/>
    <property type="match status" value="1"/>
</dbReference>
<dbReference type="CDD" id="cd03020">
    <property type="entry name" value="DsbA_DsbC_DsbG"/>
    <property type="match status" value="1"/>
</dbReference>
<dbReference type="InterPro" id="IPR009094">
    <property type="entry name" value="DiS-bond_isomerase_DsbC/G_N_sf"/>
</dbReference>
<evidence type="ECO:0000313" key="10">
    <source>
        <dbReference type="EMBL" id="MBA8888459.1"/>
    </source>
</evidence>
<dbReference type="Gene3D" id="3.10.450.70">
    <property type="entry name" value="Disulphide bond isomerase, DsbC/G, N-terminal"/>
    <property type="match status" value="1"/>
</dbReference>
<dbReference type="InterPro" id="IPR018950">
    <property type="entry name" value="DiS-bond_isomerase_DsbC/G_N"/>
</dbReference>
<dbReference type="GO" id="GO:0016853">
    <property type="term" value="F:isomerase activity"/>
    <property type="evidence" value="ECO:0007669"/>
    <property type="project" value="UniProtKB-KW"/>
</dbReference>
<evidence type="ECO:0000256" key="1">
    <source>
        <dbReference type="ARBA" id="ARBA00004418"/>
    </source>
</evidence>
<evidence type="ECO:0000256" key="5">
    <source>
        <dbReference type="ARBA" id="ARBA00023157"/>
    </source>
</evidence>
<accession>A0A839F3Q9</accession>
<evidence type="ECO:0000259" key="8">
    <source>
        <dbReference type="Pfam" id="PF10411"/>
    </source>
</evidence>
<dbReference type="EMBL" id="JACGXL010000004">
    <property type="protein sequence ID" value="MBA8888459.1"/>
    <property type="molecule type" value="Genomic_DNA"/>
</dbReference>
<comment type="similarity">
    <text evidence="2 7">Belongs to the thioredoxin family. DsbC subfamily.</text>
</comment>
<name>A0A839F3Q9_9GAMM</name>
<evidence type="ECO:0000256" key="2">
    <source>
        <dbReference type="ARBA" id="ARBA00009813"/>
    </source>
</evidence>
<proteinExistence type="inferred from homology"/>
<keyword evidence="5" id="KW-1015">Disulfide bond</keyword>
<dbReference type="PANTHER" id="PTHR35272">
    <property type="entry name" value="THIOL:DISULFIDE INTERCHANGE PROTEIN DSBC-RELATED"/>
    <property type="match status" value="1"/>
</dbReference>
<dbReference type="InterPro" id="IPR036249">
    <property type="entry name" value="Thioredoxin-like_sf"/>
</dbReference>
<dbReference type="InterPro" id="IPR051470">
    <property type="entry name" value="Thiol:disulfide_interchange"/>
</dbReference>
<comment type="subcellular location">
    <subcellularLocation>
        <location evidence="1 7">Periplasm</location>
    </subcellularLocation>
</comment>
<dbReference type="RefSeq" id="WP_182531509.1">
    <property type="nucleotide sequence ID" value="NZ_JACGXL010000004.1"/>
</dbReference>
<evidence type="ECO:0000256" key="3">
    <source>
        <dbReference type="ARBA" id="ARBA00022729"/>
    </source>
</evidence>
<protein>
    <recommendedName>
        <fullName evidence="7">Thiol:disulfide interchange protein</fullName>
    </recommendedName>
</protein>
<dbReference type="SUPFAM" id="SSF52833">
    <property type="entry name" value="Thioredoxin-like"/>
    <property type="match status" value="1"/>
</dbReference>
<dbReference type="Gene3D" id="3.40.30.10">
    <property type="entry name" value="Glutaredoxin"/>
    <property type="match status" value="1"/>
</dbReference>
<comment type="caution">
    <text evidence="10">The sequence shown here is derived from an EMBL/GenBank/DDBJ whole genome shotgun (WGS) entry which is preliminary data.</text>
</comment>
<feature type="signal peptide" evidence="7">
    <location>
        <begin position="1"/>
        <end position="25"/>
    </location>
</feature>
<feature type="chain" id="PRO_5033096593" description="Thiol:disulfide interchange protein" evidence="7">
    <location>
        <begin position="26"/>
        <end position="252"/>
    </location>
</feature>
<feature type="domain" description="Disulphide bond isomerase DsbC/G N-terminal" evidence="8">
    <location>
        <begin position="26"/>
        <end position="93"/>
    </location>
</feature>
<dbReference type="Pfam" id="PF13098">
    <property type="entry name" value="Thioredoxin_2"/>
    <property type="match status" value="1"/>
</dbReference>
<evidence type="ECO:0000313" key="11">
    <source>
        <dbReference type="Proteomes" id="UP000550401"/>
    </source>
</evidence>
<dbReference type="Pfam" id="PF10411">
    <property type="entry name" value="DsbC_N"/>
    <property type="match status" value="1"/>
</dbReference>
<evidence type="ECO:0000256" key="7">
    <source>
        <dbReference type="RuleBase" id="RU364038"/>
    </source>
</evidence>
<sequence length="252" mass="26990">MMTHRHIAAALVIALPLLFASAAQAAESPADAAARKALAELVPQAKVDAVEQAPLPGFRQVIVGGQMVYLSDDGKYLLQGALYDTKSKRDLTASRLAVDTKRKVDAVPADKRIVFAPSGKPKYKVTVFTDIDCGYCRKLHSQVAEYNQRGIELDYLFFPRSGLNTPSYDKAVSVWCAKDRKGAFTAAKSGANPAPLKCDNPVAEQFTLGTQVGVNATPAIFAPDGTHIGGYLPPDEMLSRLQSLATPALADN</sequence>